<dbReference type="Proteomes" id="UP001060215">
    <property type="component" value="Chromosome 10"/>
</dbReference>
<accession>A0ACC0GEE1</accession>
<proteinExistence type="predicted"/>
<organism evidence="1 2">
    <name type="scientific">Camellia lanceoleosa</name>
    <dbReference type="NCBI Taxonomy" id="1840588"/>
    <lineage>
        <taxon>Eukaryota</taxon>
        <taxon>Viridiplantae</taxon>
        <taxon>Streptophyta</taxon>
        <taxon>Embryophyta</taxon>
        <taxon>Tracheophyta</taxon>
        <taxon>Spermatophyta</taxon>
        <taxon>Magnoliopsida</taxon>
        <taxon>eudicotyledons</taxon>
        <taxon>Gunneridae</taxon>
        <taxon>Pentapetalae</taxon>
        <taxon>asterids</taxon>
        <taxon>Ericales</taxon>
        <taxon>Theaceae</taxon>
        <taxon>Camellia</taxon>
    </lineage>
</organism>
<evidence type="ECO:0000313" key="1">
    <source>
        <dbReference type="EMBL" id="KAI7998933.1"/>
    </source>
</evidence>
<keyword evidence="2" id="KW-1185">Reference proteome</keyword>
<reference evidence="1 2" key="1">
    <citation type="journal article" date="2022" name="Plant J.">
        <title>Chromosome-level genome of Camellia lanceoleosa provides a valuable resource for understanding genome evolution and self-incompatibility.</title>
        <authorList>
            <person name="Gong W."/>
            <person name="Xiao S."/>
            <person name="Wang L."/>
            <person name="Liao Z."/>
            <person name="Chang Y."/>
            <person name="Mo W."/>
            <person name="Hu G."/>
            <person name="Li W."/>
            <person name="Zhao G."/>
            <person name="Zhu H."/>
            <person name="Hu X."/>
            <person name="Ji K."/>
            <person name="Xiang X."/>
            <person name="Song Q."/>
            <person name="Yuan D."/>
            <person name="Jin S."/>
            <person name="Zhang L."/>
        </authorList>
    </citation>
    <scope>NUCLEOTIDE SEQUENCE [LARGE SCALE GENOMIC DNA]</scope>
    <source>
        <strain evidence="1">SQ_2022a</strain>
    </source>
</reference>
<gene>
    <name evidence="1" type="ORF">LOK49_LG10G00700</name>
</gene>
<sequence length="102" mass="11664">MMQSEVVEEIIYGLESGILFGYLGFQLLKQQIMMTSETCIDNIRKLLSLGKRIWKERNLNGHMHRGPSMGATSESKTVCGEGSKFNDLNQMVKRQKDKPRAR</sequence>
<dbReference type="EMBL" id="CM045767">
    <property type="protein sequence ID" value="KAI7998933.1"/>
    <property type="molecule type" value="Genomic_DNA"/>
</dbReference>
<name>A0ACC0GEE1_9ERIC</name>
<evidence type="ECO:0000313" key="2">
    <source>
        <dbReference type="Proteomes" id="UP001060215"/>
    </source>
</evidence>
<protein>
    <submittedName>
        <fullName evidence="1">Uncharacterized protein</fullName>
    </submittedName>
</protein>
<comment type="caution">
    <text evidence="1">The sequence shown here is derived from an EMBL/GenBank/DDBJ whole genome shotgun (WGS) entry which is preliminary data.</text>
</comment>